<dbReference type="Pfam" id="PF00023">
    <property type="entry name" value="Ank"/>
    <property type="match status" value="1"/>
</dbReference>
<evidence type="ECO:0000256" key="3">
    <source>
        <dbReference type="ARBA" id="ARBA00022679"/>
    </source>
</evidence>
<dbReference type="Gene3D" id="1.25.40.20">
    <property type="entry name" value="Ankyrin repeat-containing domain"/>
    <property type="match status" value="2"/>
</dbReference>
<dbReference type="Pfam" id="PF03734">
    <property type="entry name" value="YkuD"/>
    <property type="match status" value="1"/>
</dbReference>
<dbReference type="SUPFAM" id="SSF48403">
    <property type="entry name" value="Ankyrin repeat"/>
    <property type="match status" value="2"/>
</dbReference>
<reference evidence="12" key="2">
    <citation type="submission" date="2020-09" db="EMBL/GenBank/DDBJ databases">
        <authorList>
            <person name="Sun Q."/>
            <person name="Kim S."/>
        </authorList>
    </citation>
    <scope>NUCLEOTIDE SEQUENCE</scope>
    <source>
        <strain evidence="12">KCTC 12988</strain>
    </source>
</reference>
<keyword evidence="7 9" id="KW-0040">ANK repeat</keyword>
<feature type="repeat" description="ANK" evidence="9">
    <location>
        <begin position="336"/>
        <end position="368"/>
    </location>
</feature>
<dbReference type="PROSITE" id="PS50088">
    <property type="entry name" value="ANK_REPEAT"/>
    <property type="match status" value="7"/>
</dbReference>
<keyword evidence="5 10" id="KW-0133">Cell shape</keyword>
<proteinExistence type="inferred from homology"/>
<dbReference type="EMBL" id="BMXI01000008">
    <property type="protein sequence ID" value="GHC54557.1"/>
    <property type="molecule type" value="Genomic_DNA"/>
</dbReference>
<feature type="domain" description="L,D-TPase catalytic" evidence="11">
    <location>
        <begin position="527"/>
        <end position="635"/>
    </location>
</feature>
<dbReference type="SMART" id="SM00248">
    <property type="entry name" value="ANK"/>
    <property type="match status" value="12"/>
</dbReference>
<keyword evidence="6 10" id="KW-0573">Peptidoglycan synthesis</keyword>
<dbReference type="PANTHER" id="PTHR24198:SF165">
    <property type="entry name" value="ANKYRIN REPEAT-CONTAINING PROTEIN-RELATED"/>
    <property type="match status" value="1"/>
</dbReference>
<dbReference type="InterPro" id="IPR036770">
    <property type="entry name" value="Ankyrin_rpt-contain_sf"/>
</dbReference>
<evidence type="ECO:0000256" key="8">
    <source>
        <dbReference type="ARBA" id="ARBA00023316"/>
    </source>
</evidence>
<dbReference type="Gene3D" id="2.40.440.10">
    <property type="entry name" value="L,D-transpeptidase catalytic domain-like"/>
    <property type="match status" value="1"/>
</dbReference>
<evidence type="ECO:0000256" key="7">
    <source>
        <dbReference type="ARBA" id="ARBA00023043"/>
    </source>
</evidence>
<evidence type="ECO:0000256" key="10">
    <source>
        <dbReference type="PROSITE-ProRule" id="PRU01373"/>
    </source>
</evidence>
<feature type="repeat" description="ANK" evidence="9">
    <location>
        <begin position="216"/>
        <end position="242"/>
    </location>
</feature>
<dbReference type="InterPro" id="IPR002110">
    <property type="entry name" value="Ankyrin_rpt"/>
</dbReference>
<feature type="repeat" description="ANK" evidence="9">
    <location>
        <begin position="276"/>
        <end position="308"/>
    </location>
</feature>
<dbReference type="GO" id="GO:0071555">
    <property type="term" value="P:cell wall organization"/>
    <property type="evidence" value="ECO:0007669"/>
    <property type="project" value="UniProtKB-UniRule"/>
</dbReference>
<keyword evidence="8 10" id="KW-0961">Cell wall biogenesis/degradation</keyword>
<feature type="repeat" description="ANK" evidence="9">
    <location>
        <begin position="460"/>
        <end position="492"/>
    </location>
</feature>
<evidence type="ECO:0000313" key="13">
    <source>
        <dbReference type="Proteomes" id="UP000644507"/>
    </source>
</evidence>
<organism evidence="12 13">
    <name type="scientific">Roseibacillus persicicus</name>
    <dbReference type="NCBI Taxonomy" id="454148"/>
    <lineage>
        <taxon>Bacteria</taxon>
        <taxon>Pseudomonadati</taxon>
        <taxon>Verrucomicrobiota</taxon>
        <taxon>Verrucomicrobiia</taxon>
        <taxon>Verrucomicrobiales</taxon>
        <taxon>Verrucomicrobiaceae</taxon>
        <taxon>Roseibacillus</taxon>
    </lineage>
</organism>
<protein>
    <recommendedName>
        <fullName evidence="11">L,D-TPase catalytic domain-containing protein</fullName>
    </recommendedName>
</protein>
<feature type="active site" description="Proton donor/acceptor" evidence="10">
    <location>
        <position position="598"/>
    </location>
</feature>
<dbReference type="PROSITE" id="PS50297">
    <property type="entry name" value="ANK_REP_REGION"/>
    <property type="match status" value="5"/>
</dbReference>
<evidence type="ECO:0000256" key="9">
    <source>
        <dbReference type="PROSITE-ProRule" id="PRU00023"/>
    </source>
</evidence>
<dbReference type="PRINTS" id="PR01415">
    <property type="entry name" value="ANKYRIN"/>
</dbReference>
<dbReference type="InterPro" id="IPR005490">
    <property type="entry name" value="LD_TPept_cat_dom"/>
</dbReference>
<feature type="repeat" description="ANK" evidence="9">
    <location>
        <begin position="140"/>
        <end position="172"/>
    </location>
</feature>
<keyword evidence="13" id="KW-1185">Reference proteome</keyword>
<dbReference type="PROSITE" id="PS52029">
    <property type="entry name" value="LD_TPASE"/>
    <property type="match status" value="1"/>
</dbReference>
<evidence type="ECO:0000256" key="5">
    <source>
        <dbReference type="ARBA" id="ARBA00022960"/>
    </source>
</evidence>
<dbReference type="GO" id="GO:0008360">
    <property type="term" value="P:regulation of cell shape"/>
    <property type="evidence" value="ECO:0007669"/>
    <property type="project" value="UniProtKB-UniRule"/>
</dbReference>
<comment type="similarity">
    <text evidence="2">Belongs to the YkuD family.</text>
</comment>
<dbReference type="GO" id="GO:0009252">
    <property type="term" value="P:peptidoglycan biosynthetic process"/>
    <property type="evidence" value="ECO:0007669"/>
    <property type="project" value="UniProtKB-KW"/>
</dbReference>
<feature type="repeat" description="ANK" evidence="9">
    <location>
        <begin position="403"/>
        <end position="431"/>
    </location>
</feature>
<sequence>MKQNRKPPLFLSLAAGLTLLTGCVSDPDHEASLQAKEAAAKSPLALFSALESQNEELALGILRVKSGQRSLDEAGRTPLMVAARTNSTRVAWELLPEKATSLPKDETGLNALVHAARADEIWLVGELLKRGASPNVFLPGGGTLIAECAAEGRSAATQLLLENGAQINSEDSEGNRLVEIAARQGLVWLVKDLIDRGASFGGAEHLEDDEQIHLSHVAAEAGEPELIEILANRGADLSATNQYGESPVHIAIGSGSFDVLKPLFQQGVSLDAADDSGARPIHLAVMHRDPLSLRELLSLGANPNSPGPEGKLPIEYALEMRDYEFATLLIQYGSITPSTLLYTAIEDGDRNLVDFLLSNGADPNALCRLSDDTPLGLALRKDDRWAAFRLLKAGALPDALIRERQTAFHLAVAKLDRPLVALMLEKGADPNRPFYNYPSDDFLQHVASKNISRSTLGHTRNFTPIAMAADSGDIELARLLLAHGADPNVYTRGGRYNYWAPISWAARRSDVPMMQILLGREPSQIRRRAVVDLSKQRAWVYEGDEQIYTTRVSTGKSGHRTRTGEFVITNRYRNWNSTIYGSSMPYFQRFSCSDFGFHQGYVPGYAASHGCIRVPGGNVRKLWELLSLGDPVTIVN</sequence>
<dbReference type="Pfam" id="PF12796">
    <property type="entry name" value="Ank_2"/>
    <property type="match status" value="3"/>
</dbReference>
<keyword evidence="3" id="KW-0808">Transferase</keyword>
<dbReference type="AlphaFoldDB" id="A0A918TNW6"/>
<evidence type="ECO:0000256" key="2">
    <source>
        <dbReference type="ARBA" id="ARBA00005992"/>
    </source>
</evidence>
<keyword evidence="4" id="KW-0677">Repeat</keyword>
<feature type="repeat" description="ANK" evidence="9">
    <location>
        <begin position="243"/>
        <end position="275"/>
    </location>
</feature>
<name>A0A918TNW6_9BACT</name>
<dbReference type="CDD" id="cd16913">
    <property type="entry name" value="YkuD_like"/>
    <property type="match status" value="1"/>
</dbReference>
<dbReference type="GO" id="GO:0016740">
    <property type="term" value="F:transferase activity"/>
    <property type="evidence" value="ECO:0007669"/>
    <property type="project" value="UniProtKB-KW"/>
</dbReference>
<evidence type="ECO:0000256" key="6">
    <source>
        <dbReference type="ARBA" id="ARBA00022984"/>
    </source>
</evidence>
<dbReference type="Proteomes" id="UP000644507">
    <property type="component" value="Unassembled WGS sequence"/>
</dbReference>
<evidence type="ECO:0000259" key="11">
    <source>
        <dbReference type="PROSITE" id="PS52029"/>
    </source>
</evidence>
<dbReference type="PROSITE" id="PS51257">
    <property type="entry name" value="PROKAR_LIPOPROTEIN"/>
    <property type="match status" value="1"/>
</dbReference>
<gene>
    <name evidence="12" type="ORF">GCM10007100_21240</name>
</gene>
<dbReference type="RefSeq" id="WP_189569928.1">
    <property type="nucleotide sequence ID" value="NZ_BMXI01000008.1"/>
</dbReference>
<evidence type="ECO:0000256" key="1">
    <source>
        <dbReference type="ARBA" id="ARBA00004752"/>
    </source>
</evidence>
<dbReference type="GO" id="GO:0004180">
    <property type="term" value="F:carboxypeptidase activity"/>
    <property type="evidence" value="ECO:0007669"/>
    <property type="project" value="UniProtKB-ARBA"/>
</dbReference>
<evidence type="ECO:0000256" key="4">
    <source>
        <dbReference type="ARBA" id="ARBA00022737"/>
    </source>
</evidence>
<feature type="active site" description="Nucleophile" evidence="10">
    <location>
        <position position="611"/>
    </location>
</feature>
<dbReference type="InterPro" id="IPR038063">
    <property type="entry name" value="Transpep_catalytic_dom"/>
</dbReference>
<reference evidence="12" key="1">
    <citation type="journal article" date="2014" name="Int. J. Syst. Evol. Microbiol.">
        <title>Complete genome sequence of Corynebacterium casei LMG S-19264T (=DSM 44701T), isolated from a smear-ripened cheese.</title>
        <authorList>
            <consortium name="US DOE Joint Genome Institute (JGI-PGF)"/>
            <person name="Walter F."/>
            <person name="Albersmeier A."/>
            <person name="Kalinowski J."/>
            <person name="Ruckert C."/>
        </authorList>
    </citation>
    <scope>NUCLEOTIDE SEQUENCE</scope>
    <source>
        <strain evidence="12">KCTC 12988</strain>
    </source>
</reference>
<dbReference type="PANTHER" id="PTHR24198">
    <property type="entry name" value="ANKYRIN REPEAT AND PROTEIN KINASE DOMAIN-CONTAINING PROTEIN"/>
    <property type="match status" value="1"/>
</dbReference>
<accession>A0A918TNW6</accession>
<comment type="caution">
    <text evidence="12">The sequence shown here is derived from an EMBL/GenBank/DDBJ whole genome shotgun (WGS) entry which is preliminary data.</text>
</comment>
<dbReference type="GO" id="GO:0005737">
    <property type="term" value="C:cytoplasm"/>
    <property type="evidence" value="ECO:0007669"/>
    <property type="project" value="TreeGrafter"/>
</dbReference>
<dbReference type="SUPFAM" id="SSF141523">
    <property type="entry name" value="L,D-transpeptidase catalytic domain-like"/>
    <property type="match status" value="1"/>
</dbReference>
<comment type="pathway">
    <text evidence="1 10">Cell wall biogenesis; peptidoglycan biosynthesis.</text>
</comment>
<evidence type="ECO:0000313" key="12">
    <source>
        <dbReference type="EMBL" id="GHC54557.1"/>
    </source>
</evidence>